<comment type="caution">
    <text evidence="2">The sequence shown here is derived from an EMBL/GenBank/DDBJ whole genome shotgun (WGS) entry which is preliminary data.</text>
</comment>
<feature type="transmembrane region" description="Helical" evidence="1">
    <location>
        <begin position="53"/>
        <end position="75"/>
    </location>
</feature>
<organism evidence="2 3">
    <name type="scientific">Nocardioides zeae</name>
    <dbReference type="NCBI Taxonomy" id="1457234"/>
    <lineage>
        <taxon>Bacteria</taxon>
        <taxon>Bacillati</taxon>
        <taxon>Actinomycetota</taxon>
        <taxon>Actinomycetes</taxon>
        <taxon>Propionibacteriales</taxon>
        <taxon>Nocardioidaceae</taxon>
        <taxon>Nocardioides</taxon>
    </lineage>
</organism>
<dbReference type="AlphaFoldDB" id="A0A6P0HH36"/>
<proteinExistence type="predicted"/>
<keyword evidence="1" id="KW-0472">Membrane</keyword>
<evidence type="ECO:0000256" key="1">
    <source>
        <dbReference type="SAM" id="Phobius"/>
    </source>
</evidence>
<evidence type="ECO:0000313" key="2">
    <source>
        <dbReference type="EMBL" id="NEN77948.1"/>
    </source>
</evidence>
<reference evidence="2 3" key="1">
    <citation type="journal article" date="2014" name="Int. J. Syst. Evol. Microbiol.">
        <title>Nocardioides zeae sp. nov., isolated from the stem of Zea mays.</title>
        <authorList>
            <person name="Glaeser S.P."/>
            <person name="McInroy J.A."/>
            <person name="Busse H.J."/>
            <person name="Kampfer P."/>
        </authorList>
    </citation>
    <scope>NUCLEOTIDE SEQUENCE [LARGE SCALE GENOMIC DNA]</scope>
    <source>
        <strain evidence="2 3">JCM 30728</strain>
    </source>
</reference>
<name>A0A6P0HH36_9ACTN</name>
<dbReference type="EMBL" id="JAAGXA010000003">
    <property type="protein sequence ID" value="NEN77948.1"/>
    <property type="molecule type" value="Genomic_DNA"/>
</dbReference>
<feature type="transmembrane region" description="Helical" evidence="1">
    <location>
        <begin position="133"/>
        <end position="156"/>
    </location>
</feature>
<protein>
    <submittedName>
        <fullName evidence="2">Uncharacterized protein</fullName>
    </submittedName>
</protein>
<dbReference type="Proteomes" id="UP000468687">
    <property type="component" value="Unassembled WGS sequence"/>
</dbReference>
<gene>
    <name evidence="2" type="ORF">G3T38_06630</name>
</gene>
<keyword evidence="3" id="KW-1185">Reference proteome</keyword>
<keyword evidence="1" id="KW-1133">Transmembrane helix</keyword>
<keyword evidence="1" id="KW-0812">Transmembrane</keyword>
<dbReference type="RefSeq" id="WP_163771295.1">
    <property type="nucleotide sequence ID" value="NZ_JAAGXA010000003.1"/>
</dbReference>
<sequence>MTSLLLQAVLWIALPLSWARQDRRFQGEAGRHRLLAQAPGDAWAETVAYRRSFFFVMLLVMTVFATLGTGAALVAGQGRAAPVALAVALTCAYAARSNRRTAAHVLAVLAERGAEVRPTPEERSALRRRRTSLLLIVAAVLYAAGTVTLVVAASWGSTPWTAVGWTLVGGGTLALIGAGWARAWRYGDEEPAAG</sequence>
<accession>A0A6P0HH36</accession>
<evidence type="ECO:0000313" key="3">
    <source>
        <dbReference type="Proteomes" id="UP000468687"/>
    </source>
</evidence>
<feature type="transmembrane region" description="Helical" evidence="1">
    <location>
        <begin position="162"/>
        <end position="181"/>
    </location>
</feature>